<reference evidence="7 8" key="1">
    <citation type="submission" date="2024-11" db="EMBL/GenBank/DDBJ databases">
        <title>Chromosome-level genome assembly of Eucalyptus globulus Labill. provides insights into its genome evolution.</title>
        <authorList>
            <person name="Li X."/>
        </authorList>
    </citation>
    <scope>NUCLEOTIDE SEQUENCE [LARGE SCALE GENOMIC DNA]</scope>
    <source>
        <strain evidence="7">CL2024</strain>
        <tissue evidence="7">Fresh tender leaves</tissue>
    </source>
</reference>
<evidence type="ECO:0000256" key="4">
    <source>
        <dbReference type="ARBA" id="ARBA00023027"/>
    </source>
</evidence>
<protein>
    <recommendedName>
        <fullName evidence="6">TIR domain-containing protein</fullName>
    </recommendedName>
</protein>
<dbReference type="SUPFAM" id="SSF52058">
    <property type="entry name" value="L domain-like"/>
    <property type="match status" value="1"/>
</dbReference>
<dbReference type="Pfam" id="PF00931">
    <property type="entry name" value="NB-ARC"/>
    <property type="match status" value="1"/>
</dbReference>
<keyword evidence="1" id="KW-0433">Leucine-rich repeat</keyword>
<feature type="region of interest" description="Disordered" evidence="5">
    <location>
        <begin position="1099"/>
        <end position="1131"/>
    </location>
</feature>
<dbReference type="Gene3D" id="3.80.10.10">
    <property type="entry name" value="Ribonuclease Inhibitor"/>
    <property type="match status" value="2"/>
</dbReference>
<dbReference type="PANTHER" id="PTHR11017:SF292">
    <property type="entry name" value="AAA+ ATPASE DOMAIN-CONTAINING PROTEIN"/>
    <property type="match status" value="1"/>
</dbReference>
<dbReference type="SMART" id="SM00255">
    <property type="entry name" value="TIR"/>
    <property type="match status" value="1"/>
</dbReference>
<proteinExistence type="predicted"/>
<dbReference type="FunFam" id="3.40.50.10140:FF:000007">
    <property type="entry name" value="Disease resistance protein (TIR-NBS-LRR class)"/>
    <property type="match status" value="1"/>
</dbReference>
<sequence length="1177" mass="135531">MASSLKPERIYHVFLSFRGEDVRNSFLNHLYTTLDHNGFYTYVDSKELRKGEQIAPTLMKAIEESHIAIIIFSKNYASSRWCLEEVAKIMDCKEERDLTVFPLFYKVDPGEVRTPRERYKKAMVEHESKLGKDSKALKRWEKALSDASNLSGWHLKDGDESELLQRIVSEISTHLNQTLLHVATHPVGIESRVVRLKWMLNLKSNDVLMVGLWGQGGIGKTTLAKAIYNDIFRQFENSCFLANVREISKDCKDLIALQEKLLFETLALRERLAVSNVDRGINLIQERLCHKKIFLILDDVNDLHQLHALVGEGKWFHNGSRIIITTRDSHLLTYLGIDQDHVYEVSELDDSDARELFSKHAFSTHHNFKIRTNLVDIVLNHAKGLPLALEVLGSFLRGRREYEWESALDDISTAPKKGINDVLKISYDGLEPKVKEIFLHIACFFKGWDSEYVKKVLDSCDLKAVIGLQILMERSLIRIESGNIQMHDLIQLMGMDIVIQESDDLGRRSRLWLYDDVVDVLSSNMGNCVVKAIVLQSPEPAEICIGPDALTKMRRMRLLILCNVHNIFQGTICLPNELRWFRWAECAHWIPKFASGRKKLVGLDMSNCSIYVLPNQFKDFQNLKYINFSQCQSLVCMLDLSCTPNLEELYLQNCKNLVEAHESIAYHEKLQVLDFRGCSELSVFPNELKSKNLQYLNLEDCTRFESFPNISHELKGLKQLRLGGTAIKELPTSIENLVSLEEMHIHDCKDLEHLPSSIYKLQNLENLHISSCTNLVEFPKYEDLVDPCMKTKLSSLQQLDLWGCYLSEVDFLENLSCSPFLTELNLSGNKITSLPTSISKRHRLSYIRAINCHQLQVIPKLPPFLRGLRMDNCKSLQNYGDLTSVHDFVHRGLTIVDISSPNQFLEYSIVLPRGEMPEWVLPVENDSISFMASKDLYDKFLGFALCVALYRDNYEEKSTESYRFVPHVNGKMREICPFLLEPLKVDHIQLQFFTPPKLWGVVDFGRIDGSHVQFSLTVSGKYMKKWGFRIICKQLEDDVKLVLQDNPSIDPTLLYEIGHESTYSGVNSLSMHKGSLTRTDLQKDLQEDYQIRIEKEEVAKRKHGHNPTQSKRIKTKLTSNLTNKEKDDPETCLGSNSYVSELPYLFIFFCFLLDVLLNPHFLRDRRTSRTPPTPRKY</sequence>
<name>A0ABD3KPH7_EUCGL</name>
<keyword evidence="2" id="KW-0677">Repeat</keyword>
<dbReference type="InterPro" id="IPR058546">
    <property type="entry name" value="RPS4B/Roq1-like_LRR"/>
</dbReference>
<dbReference type="InterPro" id="IPR058192">
    <property type="entry name" value="WHD_ROQ1-like"/>
</dbReference>
<accession>A0ABD3KPH7</accession>
<dbReference type="InterPro" id="IPR002182">
    <property type="entry name" value="NB-ARC"/>
</dbReference>
<dbReference type="InterPro" id="IPR003593">
    <property type="entry name" value="AAA+_ATPase"/>
</dbReference>
<feature type="domain" description="TIR" evidence="6">
    <location>
        <begin position="9"/>
        <end position="175"/>
    </location>
</feature>
<dbReference type="InterPro" id="IPR032675">
    <property type="entry name" value="LRR_dom_sf"/>
</dbReference>
<keyword evidence="3" id="KW-0611">Plant defense</keyword>
<dbReference type="Pfam" id="PF23286">
    <property type="entry name" value="LRR_13"/>
    <property type="match status" value="1"/>
</dbReference>
<dbReference type="GO" id="GO:0006952">
    <property type="term" value="P:defense response"/>
    <property type="evidence" value="ECO:0007669"/>
    <property type="project" value="UniProtKB-KW"/>
</dbReference>
<dbReference type="SUPFAM" id="SSF52540">
    <property type="entry name" value="P-loop containing nucleoside triphosphate hydrolases"/>
    <property type="match status" value="1"/>
</dbReference>
<dbReference type="InterPro" id="IPR042197">
    <property type="entry name" value="Apaf_helical"/>
</dbReference>
<evidence type="ECO:0000256" key="5">
    <source>
        <dbReference type="SAM" id="MobiDB-lite"/>
    </source>
</evidence>
<dbReference type="InterPro" id="IPR036390">
    <property type="entry name" value="WH_DNA-bd_sf"/>
</dbReference>
<dbReference type="Proteomes" id="UP001634007">
    <property type="component" value="Unassembled WGS sequence"/>
</dbReference>
<dbReference type="Gene3D" id="1.10.8.430">
    <property type="entry name" value="Helical domain of apoptotic protease-activating factors"/>
    <property type="match status" value="1"/>
</dbReference>
<keyword evidence="4" id="KW-0520">NAD</keyword>
<dbReference type="Gene3D" id="3.40.50.300">
    <property type="entry name" value="P-loop containing nucleotide triphosphate hydrolases"/>
    <property type="match status" value="1"/>
</dbReference>
<comment type="caution">
    <text evidence="7">The sequence shown here is derived from an EMBL/GenBank/DDBJ whole genome shotgun (WGS) entry which is preliminary data.</text>
</comment>
<evidence type="ECO:0000256" key="2">
    <source>
        <dbReference type="ARBA" id="ARBA00022737"/>
    </source>
</evidence>
<dbReference type="PROSITE" id="PS51450">
    <property type="entry name" value="LRR"/>
    <property type="match status" value="1"/>
</dbReference>
<dbReference type="SUPFAM" id="SSF46785">
    <property type="entry name" value="Winged helix' DNA-binding domain"/>
    <property type="match status" value="1"/>
</dbReference>
<evidence type="ECO:0000313" key="8">
    <source>
        <dbReference type="Proteomes" id="UP001634007"/>
    </source>
</evidence>
<evidence type="ECO:0000313" key="7">
    <source>
        <dbReference type="EMBL" id="KAL3739641.1"/>
    </source>
</evidence>
<feature type="compositionally biased region" description="Basic residues" evidence="5">
    <location>
        <begin position="1100"/>
        <end position="1115"/>
    </location>
</feature>
<dbReference type="Pfam" id="PF01582">
    <property type="entry name" value="TIR"/>
    <property type="match status" value="1"/>
</dbReference>
<dbReference type="PANTHER" id="PTHR11017">
    <property type="entry name" value="LEUCINE-RICH REPEAT-CONTAINING PROTEIN"/>
    <property type="match status" value="1"/>
</dbReference>
<organism evidence="7 8">
    <name type="scientific">Eucalyptus globulus</name>
    <name type="common">Tasmanian blue gum</name>
    <dbReference type="NCBI Taxonomy" id="34317"/>
    <lineage>
        <taxon>Eukaryota</taxon>
        <taxon>Viridiplantae</taxon>
        <taxon>Streptophyta</taxon>
        <taxon>Embryophyta</taxon>
        <taxon>Tracheophyta</taxon>
        <taxon>Spermatophyta</taxon>
        <taxon>Magnoliopsida</taxon>
        <taxon>eudicotyledons</taxon>
        <taxon>Gunneridae</taxon>
        <taxon>Pentapetalae</taxon>
        <taxon>rosids</taxon>
        <taxon>malvids</taxon>
        <taxon>Myrtales</taxon>
        <taxon>Myrtaceae</taxon>
        <taxon>Myrtoideae</taxon>
        <taxon>Eucalypteae</taxon>
        <taxon>Eucalyptus</taxon>
    </lineage>
</organism>
<evidence type="ECO:0000256" key="1">
    <source>
        <dbReference type="ARBA" id="ARBA00022614"/>
    </source>
</evidence>
<dbReference type="InterPro" id="IPR035897">
    <property type="entry name" value="Toll_tir_struct_dom_sf"/>
</dbReference>
<dbReference type="PROSITE" id="PS50104">
    <property type="entry name" value="TIR"/>
    <property type="match status" value="1"/>
</dbReference>
<dbReference type="EMBL" id="JBJKBG010000005">
    <property type="protein sequence ID" value="KAL3739641.1"/>
    <property type="molecule type" value="Genomic_DNA"/>
</dbReference>
<dbReference type="SMART" id="SM00382">
    <property type="entry name" value="AAA"/>
    <property type="match status" value="1"/>
</dbReference>
<dbReference type="InterPro" id="IPR027417">
    <property type="entry name" value="P-loop_NTPase"/>
</dbReference>
<keyword evidence="8" id="KW-1185">Reference proteome</keyword>
<evidence type="ECO:0000259" key="6">
    <source>
        <dbReference type="PROSITE" id="PS50104"/>
    </source>
</evidence>
<dbReference type="Pfam" id="PF23282">
    <property type="entry name" value="WHD_ROQ1"/>
    <property type="match status" value="1"/>
</dbReference>
<dbReference type="SUPFAM" id="SSF52200">
    <property type="entry name" value="Toll/Interleukin receptor TIR domain"/>
    <property type="match status" value="1"/>
</dbReference>
<gene>
    <name evidence="7" type="ORF">ACJRO7_020974</name>
</gene>
<dbReference type="InterPro" id="IPR000157">
    <property type="entry name" value="TIR_dom"/>
</dbReference>
<dbReference type="InterPro" id="IPR044974">
    <property type="entry name" value="Disease_R_plants"/>
</dbReference>
<dbReference type="AlphaFoldDB" id="A0ABD3KPH7"/>
<dbReference type="Gene3D" id="3.40.50.10140">
    <property type="entry name" value="Toll/interleukin-1 receptor homology (TIR) domain"/>
    <property type="match status" value="1"/>
</dbReference>
<dbReference type="InterPro" id="IPR001611">
    <property type="entry name" value="Leu-rich_rpt"/>
</dbReference>
<evidence type="ECO:0000256" key="3">
    <source>
        <dbReference type="ARBA" id="ARBA00022821"/>
    </source>
</evidence>
<dbReference type="PRINTS" id="PR00364">
    <property type="entry name" value="DISEASERSIST"/>
</dbReference>